<reference evidence="1" key="2">
    <citation type="submission" date="2021-12" db="EMBL/GenBank/DDBJ databases">
        <title>Resequencing data analysis of finger millet.</title>
        <authorList>
            <person name="Hatakeyama M."/>
            <person name="Aluri S."/>
            <person name="Balachadran M.T."/>
            <person name="Sivarajan S.R."/>
            <person name="Poveda L."/>
            <person name="Shimizu-Inatsugi R."/>
            <person name="Schlapbach R."/>
            <person name="Sreeman S.M."/>
            <person name="Shimizu K.K."/>
        </authorList>
    </citation>
    <scope>NUCLEOTIDE SEQUENCE</scope>
</reference>
<gene>
    <name evidence="1" type="primary">ga15123</name>
    <name evidence="1" type="ORF">PR202_ga15123</name>
</gene>
<comment type="caution">
    <text evidence="1">The sequence shown here is derived from an EMBL/GenBank/DDBJ whole genome shotgun (WGS) entry which is preliminary data.</text>
</comment>
<name>A0AAV5CJ72_ELECO</name>
<evidence type="ECO:0000313" key="2">
    <source>
        <dbReference type="Proteomes" id="UP001054889"/>
    </source>
</evidence>
<protein>
    <submittedName>
        <fullName evidence="1">Uncharacterized protein</fullName>
    </submittedName>
</protein>
<evidence type="ECO:0000313" key="1">
    <source>
        <dbReference type="EMBL" id="GJM98142.1"/>
    </source>
</evidence>
<reference evidence="1" key="1">
    <citation type="journal article" date="2018" name="DNA Res.">
        <title>Multiple hybrid de novo genome assembly of finger millet, an orphan allotetraploid crop.</title>
        <authorList>
            <person name="Hatakeyama M."/>
            <person name="Aluri S."/>
            <person name="Balachadran M.T."/>
            <person name="Sivarajan S.R."/>
            <person name="Patrignani A."/>
            <person name="Gruter S."/>
            <person name="Poveda L."/>
            <person name="Shimizu-Inatsugi R."/>
            <person name="Baeten J."/>
            <person name="Francoijs K.J."/>
            <person name="Nataraja K.N."/>
            <person name="Reddy Y.A.N."/>
            <person name="Phadnis S."/>
            <person name="Ravikumar R.L."/>
            <person name="Schlapbach R."/>
            <person name="Sreeman S.M."/>
            <person name="Shimizu K.K."/>
        </authorList>
    </citation>
    <scope>NUCLEOTIDE SEQUENCE</scope>
</reference>
<accession>A0AAV5CJ72</accession>
<organism evidence="1 2">
    <name type="scientific">Eleusine coracana subsp. coracana</name>
    <dbReference type="NCBI Taxonomy" id="191504"/>
    <lineage>
        <taxon>Eukaryota</taxon>
        <taxon>Viridiplantae</taxon>
        <taxon>Streptophyta</taxon>
        <taxon>Embryophyta</taxon>
        <taxon>Tracheophyta</taxon>
        <taxon>Spermatophyta</taxon>
        <taxon>Magnoliopsida</taxon>
        <taxon>Liliopsida</taxon>
        <taxon>Poales</taxon>
        <taxon>Poaceae</taxon>
        <taxon>PACMAD clade</taxon>
        <taxon>Chloridoideae</taxon>
        <taxon>Cynodonteae</taxon>
        <taxon>Eleusininae</taxon>
        <taxon>Eleusine</taxon>
    </lineage>
</organism>
<dbReference type="Proteomes" id="UP001054889">
    <property type="component" value="Unassembled WGS sequence"/>
</dbReference>
<dbReference type="AlphaFoldDB" id="A0AAV5CJ72"/>
<dbReference type="EMBL" id="BQKI01000007">
    <property type="protein sequence ID" value="GJM98142.1"/>
    <property type="molecule type" value="Genomic_DNA"/>
</dbReference>
<sequence>MDKRTRAFIWTYESTCNGGEFKVVWENVTKAKLSGGLGIKYLAKQNKCFLQKFLIRFHSDEDTPWLSWVRTNYGWTNRRDFEDDLSHATLI</sequence>
<proteinExistence type="predicted"/>
<keyword evidence="2" id="KW-1185">Reference proteome</keyword>